<comment type="caution">
    <text evidence="2">The sequence shown here is derived from an EMBL/GenBank/DDBJ whole genome shotgun (WGS) entry which is preliminary data.</text>
</comment>
<dbReference type="GO" id="GO:0000712">
    <property type="term" value="P:resolution of meiotic recombination intermediates"/>
    <property type="evidence" value="ECO:0007669"/>
    <property type="project" value="TreeGrafter"/>
</dbReference>
<dbReference type="GO" id="GO:0000819">
    <property type="term" value="P:sister chromatid segregation"/>
    <property type="evidence" value="ECO:0007669"/>
    <property type="project" value="TreeGrafter"/>
</dbReference>
<evidence type="ECO:0000313" key="2">
    <source>
        <dbReference type="EMBL" id="KAF7637348.1"/>
    </source>
</evidence>
<dbReference type="InterPro" id="IPR013758">
    <property type="entry name" value="Topo_IIA_A/C_ab"/>
</dbReference>
<dbReference type="GO" id="GO:0005634">
    <property type="term" value="C:nucleus"/>
    <property type="evidence" value="ECO:0007669"/>
    <property type="project" value="TreeGrafter"/>
</dbReference>
<dbReference type="PANTHER" id="PTHR10169">
    <property type="entry name" value="DNA TOPOISOMERASE/GYRASE"/>
    <property type="match status" value="1"/>
</dbReference>
<name>A0A8S9ZVV6_9BILA</name>
<reference evidence="2" key="1">
    <citation type="journal article" date="2020" name="Ecol. Evol.">
        <title>Genome structure and content of the rice root-knot nematode (Meloidogyne graminicola).</title>
        <authorList>
            <person name="Phan N.T."/>
            <person name="Danchin E.G.J."/>
            <person name="Klopp C."/>
            <person name="Perfus-Barbeoch L."/>
            <person name="Kozlowski D.K."/>
            <person name="Koutsovoulos G.D."/>
            <person name="Lopez-Roques C."/>
            <person name="Bouchez O."/>
            <person name="Zahm M."/>
            <person name="Besnard G."/>
            <person name="Bellafiore S."/>
        </authorList>
    </citation>
    <scope>NUCLEOTIDE SEQUENCE</scope>
    <source>
        <strain evidence="2">VN-18</strain>
    </source>
</reference>
<dbReference type="PANTHER" id="PTHR10169:SF62">
    <property type="entry name" value="DNA TOPOISOMERASE 2 TOP-2-RELATED"/>
    <property type="match status" value="1"/>
</dbReference>
<keyword evidence="1" id="KW-0238">DNA-binding</keyword>
<proteinExistence type="predicted"/>
<dbReference type="InterPro" id="IPR013760">
    <property type="entry name" value="Topo_IIA-like_dom_sf"/>
</dbReference>
<dbReference type="GO" id="GO:0006265">
    <property type="term" value="P:DNA topological change"/>
    <property type="evidence" value="ECO:0007669"/>
    <property type="project" value="InterPro"/>
</dbReference>
<dbReference type="GO" id="GO:0003918">
    <property type="term" value="F:DNA topoisomerase type II (double strand cut, ATP-hydrolyzing) activity"/>
    <property type="evidence" value="ECO:0007669"/>
    <property type="project" value="InterPro"/>
</dbReference>
<gene>
    <name evidence="2" type="ORF">Mgra_00003318</name>
</gene>
<dbReference type="EMBL" id="JABEBT010000021">
    <property type="protein sequence ID" value="KAF7637348.1"/>
    <property type="molecule type" value="Genomic_DNA"/>
</dbReference>
<keyword evidence="3" id="KW-1185">Reference proteome</keyword>
<protein>
    <submittedName>
        <fullName evidence="2">DNA topoisomerase 2</fullName>
    </submittedName>
</protein>
<dbReference type="GO" id="GO:0005524">
    <property type="term" value="F:ATP binding"/>
    <property type="evidence" value="ECO:0007669"/>
    <property type="project" value="InterPro"/>
</dbReference>
<sequence length="115" mass="13274">MPIGQFGTRLQGGKIQLHTSPVTKTFSSSDEHVYEENQRIEPEWYCPVIPTVLAKWSRRNWNWIIFTLVPNYNPRELTPWYKGFIGEIVGSNNVGKFESRGIINAEDMCTTEVII</sequence>
<evidence type="ECO:0000313" key="3">
    <source>
        <dbReference type="Proteomes" id="UP000605970"/>
    </source>
</evidence>
<dbReference type="InterPro" id="IPR050634">
    <property type="entry name" value="DNA_Topoisomerase_II"/>
</dbReference>
<dbReference type="SUPFAM" id="SSF56719">
    <property type="entry name" value="Type II DNA topoisomerase"/>
    <property type="match status" value="1"/>
</dbReference>
<dbReference type="GO" id="GO:0003677">
    <property type="term" value="F:DNA binding"/>
    <property type="evidence" value="ECO:0007669"/>
    <property type="project" value="UniProtKB-KW"/>
</dbReference>
<dbReference type="Proteomes" id="UP000605970">
    <property type="component" value="Unassembled WGS sequence"/>
</dbReference>
<organism evidence="2 3">
    <name type="scientific">Meloidogyne graminicola</name>
    <dbReference type="NCBI Taxonomy" id="189291"/>
    <lineage>
        <taxon>Eukaryota</taxon>
        <taxon>Metazoa</taxon>
        <taxon>Ecdysozoa</taxon>
        <taxon>Nematoda</taxon>
        <taxon>Chromadorea</taxon>
        <taxon>Rhabditida</taxon>
        <taxon>Tylenchina</taxon>
        <taxon>Tylenchomorpha</taxon>
        <taxon>Tylenchoidea</taxon>
        <taxon>Meloidogynidae</taxon>
        <taxon>Meloidogyninae</taxon>
        <taxon>Meloidogyne</taxon>
    </lineage>
</organism>
<dbReference type="AlphaFoldDB" id="A0A8S9ZVV6"/>
<dbReference type="OrthoDB" id="5874881at2759"/>
<dbReference type="Gene3D" id="3.90.199.10">
    <property type="entry name" value="Topoisomerase II, domain 5"/>
    <property type="match status" value="1"/>
</dbReference>
<evidence type="ECO:0000256" key="1">
    <source>
        <dbReference type="ARBA" id="ARBA00023125"/>
    </source>
</evidence>
<accession>A0A8S9ZVV6</accession>